<accession>A0AAP0KXZ3</accession>
<dbReference type="AlphaFoldDB" id="A0AAP0KXZ3"/>
<gene>
    <name evidence="2" type="ORF">Syun_006288</name>
</gene>
<sequence length="64" mass="6747">MGEPAGSAAMAERLRGRAHSATARWRRGDSGQRRSTVAAPAAARSARAMMVDAEARQQRPAAAQ</sequence>
<proteinExistence type="predicted"/>
<keyword evidence="3" id="KW-1185">Reference proteome</keyword>
<reference evidence="2 3" key="1">
    <citation type="submission" date="2024-01" db="EMBL/GenBank/DDBJ databases">
        <title>Genome assemblies of Stephania.</title>
        <authorList>
            <person name="Yang L."/>
        </authorList>
    </citation>
    <scope>NUCLEOTIDE SEQUENCE [LARGE SCALE GENOMIC DNA]</scope>
    <source>
        <strain evidence="2">YNDBR</strain>
        <tissue evidence="2">Leaf</tissue>
    </source>
</reference>
<dbReference type="Proteomes" id="UP001420932">
    <property type="component" value="Unassembled WGS sequence"/>
</dbReference>
<feature type="compositionally biased region" description="Low complexity" evidence="1">
    <location>
        <begin position="33"/>
        <end position="64"/>
    </location>
</feature>
<name>A0AAP0KXZ3_9MAGN</name>
<organism evidence="2 3">
    <name type="scientific">Stephania yunnanensis</name>
    <dbReference type="NCBI Taxonomy" id="152371"/>
    <lineage>
        <taxon>Eukaryota</taxon>
        <taxon>Viridiplantae</taxon>
        <taxon>Streptophyta</taxon>
        <taxon>Embryophyta</taxon>
        <taxon>Tracheophyta</taxon>
        <taxon>Spermatophyta</taxon>
        <taxon>Magnoliopsida</taxon>
        <taxon>Ranunculales</taxon>
        <taxon>Menispermaceae</taxon>
        <taxon>Menispermoideae</taxon>
        <taxon>Cissampelideae</taxon>
        <taxon>Stephania</taxon>
    </lineage>
</organism>
<evidence type="ECO:0000313" key="2">
    <source>
        <dbReference type="EMBL" id="KAK9159947.1"/>
    </source>
</evidence>
<evidence type="ECO:0000313" key="3">
    <source>
        <dbReference type="Proteomes" id="UP001420932"/>
    </source>
</evidence>
<evidence type="ECO:0000256" key="1">
    <source>
        <dbReference type="SAM" id="MobiDB-lite"/>
    </source>
</evidence>
<comment type="caution">
    <text evidence="2">The sequence shown here is derived from an EMBL/GenBank/DDBJ whole genome shotgun (WGS) entry which is preliminary data.</text>
</comment>
<dbReference type="EMBL" id="JBBNAF010000003">
    <property type="protein sequence ID" value="KAK9159947.1"/>
    <property type="molecule type" value="Genomic_DNA"/>
</dbReference>
<feature type="region of interest" description="Disordered" evidence="1">
    <location>
        <begin position="1"/>
        <end position="64"/>
    </location>
</feature>
<protein>
    <submittedName>
        <fullName evidence="2">Uncharacterized protein</fullName>
    </submittedName>
</protein>